<dbReference type="AlphaFoldDB" id="A0A7J7TEU6"/>
<dbReference type="Proteomes" id="UP000585614">
    <property type="component" value="Unassembled WGS sequence"/>
</dbReference>
<dbReference type="EMBL" id="JACAGC010000020">
    <property type="protein sequence ID" value="KAF6298893.1"/>
    <property type="molecule type" value="Genomic_DNA"/>
</dbReference>
<gene>
    <name evidence="1" type="ORF">mRhiFer1_008935</name>
</gene>
<evidence type="ECO:0000313" key="2">
    <source>
        <dbReference type="Proteomes" id="UP000585614"/>
    </source>
</evidence>
<comment type="caution">
    <text evidence="1">The sequence shown here is derived from an EMBL/GenBank/DDBJ whole genome shotgun (WGS) entry which is preliminary data.</text>
</comment>
<protein>
    <submittedName>
        <fullName evidence="1">Uncharacterized protein</fullName>
    </submittedName>
</protein>
<reference evidence="1 2" key="1">
    <citation type="journal article" date="2020" name="Nature">
        <title>Six reference-quality genomes reveal evolution of bat adaptations.</title>
        <authorList>
            <person name="Jebb D."/>
            <person name="Huang Z."/>
            <person name="Pippel M."/>
            <person name="Hughes G.M."/>
            <person name="Lavrichenko K."/>
            <person name="Devanna P."/>
            <person name="Winkler S."/>
            <person name="Jermiin L.S."/>
            <person name="Skirmuntt E.C."/>
            <person name="Katzourakis A."/>
            <person name="Burkitt-Gray L."/>
            <person name="Ray D.A."/>
            <person name="Sullivan K.A.M."/>
            <person name="Roscito J.G."/>
            <person name="Kirilenko B.M."/>
            <person name="Davalos L.M."/>
            <person name="Corthals A.P."/>
            <person name="Power M.L."/>
            <person name="Jones G."/>
            <person name="Ransome R.D."/>
            <person name="Dechmann D.K.N."/>
            <person name="Locatelli A.G."/>
            <person name="Puechmaille S.J."/>
            <person name="Fedrigo O."/>
            <person name="Jarvis E.D."/>
            <person name="Hiller M."/>
            <person name="Vernes S.C."/>
            <person name="Myers E.W."/>
            <person name="Teeling E.C."/>
        </authorList>
    </citation>
    <scope>NUCLEOTIDE SEQUENCE [LARGE SCALE GENOMIC DNA]</scope>
    <source>
        <strain evidence="1">MRhiFer1</strain>
        <tissue evidence="1">Lung</tissue>
    </source>
</reference>
<sequence>MGPVCPADGVCVRWGWASWPGLQCQDPTLFSVPLLPRIPVCSDPPLPVLLLQKSMKQRCWRGENAKCLTAPGRLHCQLGVAVLLATGSWAEGLALQVNLLTWWLWLAVGEGVPRGALRSSLKSGHKGCNHLEGRAEGAAGWAHGESRATSPAQLHQPPWGAHLWWGKLS</sequence>
<evidence type="ECO:0000313" key="1">
    <source>
        <dbReference type="EMBL" id="KAF6298893.1"/>
    </source>
</evidence>
<proteinExistence type="predicted"/>
<organism evidence="1 2">
    <name type="scientific">Rhinolophus ferrumequinum</name>
    <name type="common">Greater horseshoe bat</name>
    <dbReference type="NCBI Taxonomy" id="59479"/>
    <lineage>
        <taxon>Eukaryota</taxon>
        <taxon>Metazoa</taxon>
        <taxon>Chordata</taxon>
        <taxon>Craniata</taxon>
        <taxon>Vertebrata</taxon>
        <taxon>Euteleostomi</taxon>
        <taxon>Mammalia</taxon>
        <taxon>Eutheria</taxon>
        <taxon>Laurasiatheria</taxon>
        <taxon>Chiroptera</taxon>
        <taxon>Yinpterochiroptera</taxon>
        <taxon>Rhinolophoidea</taxon>
        <taxon>Rhinolophidae</taxon>
        <taxon>Rhinolophinae</taxon>
        <taxon>Rhinolophus</taxon>
    </lineage>
</organism>
<accession>A0A7J7TEU6</accession>
<name>A0A7J7TEU6_RHIFE</name>